<dbReference type="Gene3D" id="1.25.40.390">
    <property type="match status" value="1"/>
</dbReference>
<proteinExistence type="inferred from homology"/>
<evidence type="ECO:0000256" key="3">
    <source>
        <dbReference type="ARBA" id="ARBA00022729"/>
    </source>
</evidence>
<evidence type="ECO:0000256" key="5">
    <source>
        <dbReference type="ARBA" id="ARBA00023237"/>
    </source>
</evidence>
<dbReference type="Proteomes" id="UP000293874">
    <property type="component" value="Unassembled WGS sequence"/>
</dbReference>
<dbReference type="RefSeq" id="WP_130543037.1">
    <property type="nucleotide sequence ID" value="NZ_CP042431.1"/>
</dbReference>
<organism evidence="8 9">
    <name type="scientific">Pseudobacter ginsenosidimutans</name>
    <dbReference type="NCBI Taxonomy" id="661488"/>
    <lineage>
        <taxon>Bacteria</taxon>
        <taxon>Pseudomonadati</taxon>
        <taxon>Bacteroidota</taxon>
        <taxon>Chitinophagia</taxon>
        <taxon>Chitinophagales</taxon>
        <taxon>Chitinophagaceae</taxon>
        <taxon>Pseudobacter</taxon>
    </lineage>
</organism>
<dbReference type="EMBL" id="SGXA01000002">
    <property type="protein sequence ID" value="RZS72642.1"/>
    <property type="molecule type" value="Genomic_DNA"/>
</dbReference>
<feature type="domain" description="SusD-like N-terminal" evidence="7">
    <location>
        <begin position="23"/>
        <end position="212"/>
    </location>
</feature>
<comment type="similarity">
    <text evidence="2">Belongs to the SusD family.</text>
</comment>
<comment type="caution">
    <text evidence="8">The sequence shown here is derived from an EMBL/GenBank/DDBJ whole genome shotgun (WGS) entry which is preliminary data.</text>
</comment>
<gene>
    <name evidence="8" type="ORF">EV199_4564</name>
</gene>
<dbReference type="OrthoDB" id="649940at2"/>
<reference evidence="8 9" key="1">
    <citation type="submission" date="2019-02" db="EMBL/GenBank/DDBJ databases">
        <title>Genomic Encyclopedia of Type Strains, Phase IV (KMG-IV): sequencing the most valuable type-strain genomes for metagenomic binning, comparative biology and taxonomic classification.</title>
        <authorList>
            <person name="Goeker M."/>
        </authorList>
    </citation>
    <scope>NUCLEOTIDE SEQUENCE [LARGE SCALE GENOMIC DNA]</scope>
    <source>
        <strain evidence="8 9">DSM 18116</strain>
    </source>
</reference>
<protein>
    <submittedName>
        <fullName evidence="8">SusD-like starch-binding protein associating with outer membrane</fullName>
    </submittedName>
</protein>
<dbReference type="AlphaFoldDB" id="A0A4Q7MUR2"/>
<evidence type="ECO:0000256" key="2">
    <source>
        <dbReference type="ARBA" id="ARBA00006275"/>
    </source>
</evidence>
<keyword evidence="5" id="KW-0998">Cell outer membrane</keyword>
<dbReference type="SUPFAM" id="SSF48452">
    <property type="entry name" value="TPR-like"/>
    <property type="match status" value="1"/>
</dbReference>
<dbReference type="InterPro" id="IPR012944">
    <property type="entry name" value="SusD_RagB_dom"/>
</dbReference>
<evidence type="ECO:0000259" key="7">
    <source>
        <dbReference type="Pfam" id="PF14322"/>
    </source>
</evidence>
<sequence length="487" mass="56051">MRKLSSILYVSLAVALCCTGCKKWLDVHPENNLSDDKLFADANGFRIALNGVYQQASGYQLYGKPLSWGLASAMGQEYDRNTVDGDMYQVMGYNWDDDNVKGMFSGIWSAAYNTIANCNKIITEIEKADTMIFPLKGVERDLILGEAKALRGLLHFELVKLFAPAPMKNRTVNAIPYQLSYPSYVTAPSTVDVVMKNVIKDLEDAQQLVVRNDTITNRSAMSQKLQSLLSGSSQTQGGLFFNFRMHRMNYVAIQGLLARVYLYNGDRENALKKAEFLYKTYSPAGRLKWWAFTNESESKGENKYSKLVDDVILAFYDTRLIEYFVTTKASWYDFAVSRSEVNKYMPPTERDYRRNLIDEAKYTSAKWNENLSTWQWRKEQNSIIPVLRFSEIYYIYSETLFEAGRTNEALTVLNQIRNARGRTTTFSSTVPGDFYKELFDEFHREFLLEGQVIFQHKRLDRSLQVETQTIPMDNRFVLAIPDSETNF</sequence>
<evidence type="ECO:0000313" key="9">
    <source>
        <dbReference type="Proteomes" id="UP000293874"/>
    </source>
</evidence>
<evidence type="ECO:0000313" key="8">
    <source>
        <dbReference type="EMBL" id="RZS72642.1"/>
    </source>
</evidence>
<keyword evidence="4" id="KW-0472">Membrane</keyword>
<evidence type="ECO:0000259" key="6">
    <source>
        <dbReference type="Pfam" id="PF07980"/>
    </source>
</evidence>
<evidence type="ECO:0000256" key="1">
    <source>
        <dbReference type="ARBA" id="ARBA00004442"/>
    </source>
</evidence>
<name>A0A4Q7MUR2_9BACT</name>
<dbReference type="InterPro" id="IPR011990">
    <property type="entry name" value="TPR-like_helical_dom_sf"/>
</dbReference>
<dbReference type="InterPro" id="IPR033985">
    <property type="entry name" value="SusD-like_N"/>
</dbReference>
<dbReference type="GO" id="GO:0009279">
    <property type="term" value="C:cell outer membrane"/>
    <property type="evidence" value="ECO:0007669"/>
    <property type="project" value="UniProtKB-SubCell"/>
</dbReference>
<keyword evidence="9" id="KW-1185">Reference proteome</keyword>
<dbReference type="Pfam" id="PF07980">
    <property type="entry name" value="SusD_RagB"/>
    <property type="match status" value="1"/>
</dbReference>
<feature type="domain" description="RagB/SusD" evidence="6">
    <location>
        <begin position="316"/>
        <end position="462"/>
    </location>
</feature>
<accession>A0A4Q7MUR2</accession>
<keyword evidence="3" id="KW-0732">Signal</keyword>
<comment type="subcellular location">
    <subcellularLocation>
        <location evidence="1">Cell outer membrane</location>
    </subcellularLocation>
</comment>
<dbReference type="Pfam" id="PF14322">
    <property type="entry name" value="SusD-like_3"/>
    <property type="match status" value="1"/>
</dbReference>
<evidence type="ECO:0000256" key="4">
    <source>
        <dbReference type="ARBA" id="ARBA00023136"/>
    </source>
</evidence>